<dbReference type="InterPro" id="IPR036397">
    <property type="entry name" value="RNaseH_sf"/>
</dbReference>
<evidence type="ECO:0000256" key="1">
    <source>
        <dbReference type="SAM" id="MobiDB-lite"/>
    </source>
</evidence>
<feature type="compositionally biased region" description="Polar residues" evidence="1">
    <location>
        <begin position="81"/>
        <end position="96"/>
    </location>
</feature>
<reference evidence="3 4" key="1">
    <citation type="submission" date="2015-01" db="EMBL/GenBank/DDBJ databases">
        <title>Evolution of Trichinella species and genotypes.</title>
        <authorList>
            <person name="Korhonen P.K."/>
            <person name="Edoardo P."/>
            <person name="Giuseppe L.R."/>
            <person name="Gasser R.B."/>
        </authorList>
    </citation>
    <scope>NUCLEOTIDE SEQUENCE [LARGE SCALE GENOMIC DNA]</scope>
    <source>
        <strain evidence="3">ISS417</strain>
    </source>
</reference>
<protein>
    <submittedName>
        <fullName evidence="3">Pro-Pol polyprotein</fullName>
    </submittedName>
</protein>
<dbReference type="GO" id="GO:0003676">
    <property type="term" value="F:nucleic acid binding"/>
    <property type="evidence" value="ECO:0007669"/>
    <property type="project" value="InterPro"/>
</dbReference>
<proteinExistence type="predicted"/>
<keyword evidence="4" id="KW-1185">Reference proteome</keyword>
<feature type="region of interest" description="Disordered" evidence="1">
    <location>
        <begin position="64"/>
        <end position="98"/>
    </location>
</feature>
<gene>
    <name evidence="3" type="primary">pro-pol</name>
    <name evidence="3" type="ORF">T05_3867</name>
</gene>
<dbReference type="PROSITE" id="PS50994">
    <property type="entry name" value="INTEGRASE"/>
    <property type="match status" value="1"/>
</dbReference>
<evidence type="ECO:0000313" key="4">
    <source>
        <dbReference type="Proteomes" id="UP000055048"/>
    </source>
</evidence>
<dbReference type="Gene3D" id="3.30.420.10">
    <property type="entry name" value="Ribonuclease H-like superfamily/Ribonuclease H"/>
    <property type="match status" value="1"/>
</dbReference>
<feature type="domain" description="Integrase catalytic" evidence="2">
    <location>
        <begin position="586"/>
        <end position="690"/>
    </location>
</feature>
<sequence>MLRKKWKKSSKATVNRKILEHRKGLRVADGNGPCSDLLINIVQFTCLVNATVLPGECELGRKGAEQQEDMTARRNPPVVTGPSSPNDECVNSSVGVTNEPPERAARYIGNGAEGSKPSVTAHLLPFPLTWIRLSGWTRCATLTPSCAHKGSILLGDGRRVRLCGQGVWSLHLGSWRGRIQSDTMPTAGDDDSDFFFFSQYLGAGVLSLLRTVRWIVRRQSQRKCRSGPRHTDCNRATLPWLAAPTGTIFADGSDRFTPDRRCRPPATSTTSVTTLLPRELLPTAVICIRLLVTAAAALPLPPEVTELHPAPNRCGGMSLVHEGRAYKLNVPANRNIGGARKYVLNVHTDKTDCGGAIWANLDVTSVSKQNDHIESCPVDEHLAYKMEKKAILKKRSAEETKPILAIYDEEASAASAHPSTSGHFPLFKRVKSTIHRAKRYPKLPKHRRDLQIPVPFRTSKAGKEFLLWKSASSHILVFGTGSNIRLLADSLTGNCRRRFTLAITRSSSSTTASSFSFLRSALHSKLQFHWPPPALGHHFPPQPHHPLLLLLAASLRPTLGAVPSHPDDKGLPAVIAIASHSLSQQEGLLPYIHPVSHPFQRVGMDLVGPLKETRRVNRYILVPEAFPLPDAEAITVAMALVNDIFCRYGAPETLHSDQGRNFEAEVCRLFGVARTTAYHPQSDGLVERMN</sequence>
<dbReference type="GO" id="GO:0015074">
    <property type="term" value="P:DNA integration"/>
    <property type="evidence" value="ECO:0007669"/>
    <property type="project" value="InterPro"/>
</dbReference>
<name>A0A0V0TVN1_9BILA</name>
<dbReference type="OrthoDB" id="5832112at2759"/>
<organism evidence="3 4">
    <name type="scientific">Trichinella murrelli</name>
    <dbReference type="NCBI Taxonomy" id="144512"/>
    <lineage>
        <taxon>Eukaryota</taxon>
        <taxon>Metazoa</taxon>
        <taxon>Ecdysozoa</taxon>
        <taxon>Nematoda</taxon>
        <taxon>Enoplea</taxon>
        <taxon>Dorylaimia</taxon>
        <taxon>Trichinellida</taxon>
        <taxon>Trichinellidae</taxon>
        <taxon>Trichinella</taxon>
    </lineage>
</organism>
<dbReference type="InterPro" id="IPR052160">
    <property type="entry name" value="Gypsy_RT_Integrase-like"/>
</dbReference>
<evidence type="ECO:0000313" key="3">
    <source>
        <dbReference type="EMBL" id="KRX43032.1"/>
    </source>
</evidence>
<dbReference type="Proteomes" id="UP000055048">
    <property type="component" value="Unassembled WGS sequence"/>
</dbReference>
<dbReference type="InterPro" id="IPR012337">
    <property type="entry name" value="RNaseH-like_sf"/>
</dbReference>
<dbReference type="InterPro" id="IPR001584">
    <property type="entry name" value="Integrase_cat-core"/>
</dbReference>
<dbReference type="EMBL" id="JYDJ01000129">
    <property type="protein sequence ID" value="KRX43032.1"/>
    <property type="molecule type" value="Genomic_DNA"/>
</dbReference>
<accession>A0A0V0TVN1</accession>
<dbReference type="AlphaFoldDB" id="A0A0V0TVN1"/>
<evidence type="ECO:0000259" key="2">
    <source>
        <dbReference type="PROSITE" id="PS50994"/>
    </source>
</evidence>
<dbReference type="PANTHER" id="PTHR47266">
    <property type="entry name" value="ENDONUCLEASE-RELATED"/>
    <property type="match status" value="1"/>
</dbReference>
<comment type="caution">
    <text evidence="3">The sequence shown here is derived from an EMBL/GenBank/DDBJ whole genome shotgun (WGS) entry which is preliminary data.</text>
</comment>
<dbReference type="SUPFAM" id="SSF53098">
    <property type="entry name" value="Ribonuclease H-like"/>
    <property type="match status" value="1"/>
</dbReference>